<accession>A0ABQ9TIF2</accession>
<dbReference type="Proteomes" id="UP001266305">
    <property type="component" value="Unassembled WGS sequence"/>
</dbReference>
<feature type="compositionally biased region" description="Low complexity" evidence="1">
    <location>
        <begin position="152"/>
        <end position="162"/>
    </location>
</feature>
<evidence type="ECO:0000256" key="1">
    <source>
        <dbReference type="SAM" id="MobiDB-lite"/>
    </source>
</evidence>
<protein>
    <submittedName>
        <fullName evidence="2">Uncharacterized protein</fullName>
    </submittedName>
</protein>
<keyword evidence="3" id="KW-1185">Reference proteome</keyword>
<reference evidence="2 3" key="1">
    <citation type="submission" date="2023-05" db="EMBL/GenBank/DDBJ databases">
        <title>B98-5 Cell Line De Novo Hybrid Assembly: An Optical Mapping Approach.</title>
        <authorList>
            <person name="Kananen K."/>
            <person name="Auerbach J.A."/>
            <person name="Kautto E."/>
            <person name="Blachly J.S."/>
        </authorList>
    </citation>
    <scope>NUCLEOTIDE SEQUENCE [LARGE SCALE GENOMIC DNA]</scope>
    <source>
        <strain evidence="2">B95-8</strain>
        <tissue evidence="2">Cell line</tissue>
    </source>
</reference>
<dbReference type="EMBL" id="JASSZA010000022">
    <property type="protein sequence ID" value="KAK2084542.1"/>
    <property type="molecule type" value="Genomic_DNA"/>
</dbReference>
<gene>
    <name evidence="2" type="ORF">P7K49_037575</name>
</gene>
<name>A0ABQ9TIF2_SAGOE</name>
<organism evidence="2 3">
    <name type="scientific">Saguinus oedipus</name>
    <name type="common">Cotton-top tamarin</name>
    <name type="synonym">Oedipomidas oedipus</name>
    <dbReference type="NCBI Taxonomy" id="9490"/>
    <lineage>
        <taxon>Eukaryota</taxon>
        <taxon>Metazoa</taxon>
        <taxon>Chordata</taxon>
        <taxon>Craniata</taxon>
        <taxon>Vertebrata</taxon>
        <taxon>Euteleostomi</taxon>
        <taxon>Mammalia</taxon>
        <taxon>Eutheria</taxon>
        <taxon>Euarchontoglires</taxon>
        <taxon>Primates</taxon>
        <taxon>Haplorrhini</taxon>
        <taxon>Platyrrhini</taxon>
        <taxon>Cebidae</taxon>
        <taxon>Callitrichinae</taxon>
        <taxon>Saguinus</taxon>
    </lineage>
</organism>
<evidence type="ECO:0000313" key="3">
    <source>
        <dbReference type="Proteomes" id="UP001266305"/>
    </source>
</evidence>
<comment type="caution">
    <text evidence="2">The sequence shown here is derived from an EMBL/GenBank/DDBJ whole genome shotgun (WGS) entry which is preliminary data.</text>
</comment>
<sequence>MEKAANHLSSDLCIFPDPASQGFPLPQAHPTPQGGVALTCPTVYLSEGARLASPGTLPSLGATRMWYWSKDLHKPQAPPSRKYSRPRWGPSFSRSTPHLFCGHRPLPRAANAALAGATAVLRHLRRLLGFRPAQLSPRLASRPAYELPPTRPGASGSRPPSGSARILRMVLAVSSCRTYSLSRRPQGIPLAVL</sequence>
<evidence type="ECO:0000313" key="2">
    <source>
        <dbReference type="EMBL" id="KAK2084542.1"/>
    </source>
</evidence>
<feature type="region of interest" description="Disordered" evidence="1">
    <location>
        <begin position="141"/>
        <end position="162"/>
    </location>
</feature>
<proteinExistence type="predicted"/>